<evidence type="ECO:0000313" key="3">
    <source>
        <dbReference type="Proteomes" id="UP000275267"/>
    </source>
</evidence>
<organism evidence="2 3">
    <name type="scientific">Panicum miliaceum</name>
    <name type="common">Proso millet</name>
    <name type="synonym">Broomcorn millet</name>
    <dbReference type="NCBI Taxonomy" id="4540"/>
    <lineage>
        <taxon>Eukaryota</taxon>
        <taxon>Viridiplantae</taxon>
        <taxon>Streptophyta</taxon>
        <taxon>Embryophyta</taxon>
        <taxon>Tracheophyta</taxon>
        <taxon>Spermatophyta</taxon>
        <taxon>Magnoliopsida</taxon>
        <taxon>Liliopsida</taxon>
        <taxon>Poales</taxon>
        <taxon>Poaceae</taxon>
        <taxon>PACMAD clade</taxon>
        <taxon>Panicoideae</taxon>
        <taxon>Panicodae</taxon>
        <taxon>Paniceae</taxon>
        <taxon>Panicinae</taxon>
        <taxon>Panicum</taxon>
        <taxon>Panicum sect. Panicum</taxon>
    </lineage>
</organism>
<dbReference type="EMBL" id="PQIB02000011">
    <property type="protein sequence ID" value="RLM85962.1"/>
    <property type="molecule type" value="Genomic_DNA"/>
</dbReference>
<dbReference type="InterPro" id="IPR004873">
    <property type="entry name" value="BURP_dom"/>
</dbReference>
<dbReference type="Pfam" id="PF03181">
    <property type="entry name" value="BURP"/>
    <property type="match status" value="1"/>
</dbReference>
<dbReference type="STRING" id="4540.A0A3L6QQ48"/>
<name>A0A3L6QQ48_PANMI</name>
<dbReference type="Proteomes" id="UP000275267">
    <property type="component" value="Unassembled WGS sequence"/>
</dbReference>
<feature type="domain" description="BURP" evidence="1">
    <location>
        <begin position="1"/>
        <end position="162"/>
    </location>
</feature>
<reference evidence="3" key="1">
    <citation type="journal article" date="2019" name="Nat. Commun.">
        <title>The genome of broomcorn millet.</title>
        <authorList>
            <person name="Zou C."/>
            <person name="Miki D."/>
            <person name="Li D."/>
            <person name="Tang Q."/>
            <person name="Xiao L."/>
            <person name="Rajput S."/>
            <person name="Deng P."/>
            <person name="Jia W."/>
            <person name="Huang R."/>
            <person name="Zhang M."/>
            <person name="Sun Y."/>
            <person name="Hu J."/>
            <person name="Fu X."/>
            <person name="Schnable P.S."/>
            <person name="Li F."/>
            <person name="Zhang H."/>
            <person name="Feng B."/>
            <person name="Zhu X."/>
            <person name="Liu R."/>
            <person name="Schnable J.C."/>
            <person name="Zhu J.-K."/>
            <person name="Zhang H."/>
        </authorList>
    </citation>
    <scope>NUCLEOTIDE SEQUENCE [LARGE SCALE GENOMIC DNA]</scope>
</reference>
<evidence type="ECO:0000313" key="2">
    <source>
        <dbReference type="EMBL" id="RLM85962.1"/>
    </source>
</evidence>
<comment type="caution">
    <text evidence="2">The sequence shown here is derived from an EMBL/GenBank/DDBJ whole genome shotgun (WGS) entry which is preliminary data.</text>
</comment>
<proteinExistence type="predicted"/>
<sequence length="162" mass="16997">MIWTARARSNGWQGPRGRTVFEIPSTPGRHLVYRPPLAVAAAPPPLRTVPRRSAARALETGEPLAVFHVEEEAAGARYAVAPNGVARNGGGGKQTGGAAAAVPSHPMAYPHMVHYCHRPAGVEALRVELTAAGAGATAIAMCHADTTGWDDGFFRMLNATRG</sequence>
<accession>A0A3L6QQ48</accession>
<dbReference type="OrthoDB" id="989869at2759"/>
<gene>
    <name evidence="2" type="ORF">C2845_PM04G03330</name>
</gene>
<dbReference type="PANTHER" id="PTHR31236:SF27">
    <property type="entry name" value="BURP DOMAIN-CONTAINING PROTEIN 4"/>
    <property type="match status" value="1"/>
</dbReference>
<evidence type="ECO:0000259" key="1">
    <source>
        <dbReference type="PROSITE" id="PS51277"/>
    </source>
</evidence>
<dbReference type="PROSITE" id="PS51277">
    <property type="entry name" value="BURP"/>
    <property type="match status" value="1"/>
</dbReference>
<dbReference type="PANTHER" id="PTHR31236">
    <property type="entry name" value="BURP DOMAIN PROTEIN USPL1-LIKE"/>
    <property type="match status" value="1"/>
</dbReference>
<protein>
    <recommendedName>
        <fullName evidence="1">BURP domain-containing protein</fullName>
    </recommendedName>
</protein>
<dbReference type="InterPro" id="IPR044816">
    <property type="entry name" value="BURP"/>
</dbReference>
<dbReference type="AlphaFoldDB" id="A0A3L6QQ48"/>
<keyword evidence="3" id="KW-1185">Reference proteome</keyword>